<dbReference type="Pfam" id="PF02776">
    <property type="entry name" value="TPP_enzyme_N"/>
    <property type="match status" value="1"/>
</dbReference>
<dbReference type="FunFam" id="3.40.50.970:FF:000007">
    <property type="entry name" value="Acetolactate synthase"/>
    <property type="match status" value="1"/>
</dbReference>
<dbReference type="Gene3D" id="3.40.50.1220">
    <property type="entry name" value="TPP-binding domain"/>
    <property type="match status" value="1"/>
</dbReference>
<dbReference type="SUPFAM" id="SSF52518">
    <property type="entry name" value="Thiamin diphosphate-binding fold (THDP-binding)"/>
    <property type="match status" value="2"/>
</dbReference>
<dbReference type="Pfam" id="PF00205">
    <property type="entry name" value="TPP_enzyme_M"/>
    <property type="match status" value="1"/>
</dbReference>
<dbReference type="KEGG" id="skr:BRX40_11800"/>
<dbReference type="GO" id="GO:0050660">
    <property type="term" value="F:flavin adenine dinucleotide binding"/>
    <property type="evidence" value="ECO:0007669"/>
    <property type="project" value="TreeGrafter"/>
</dbReference>
<feature type="domain" description="Thiamine pyrophosphate enzyme TPP-binding" evidence="5">
    <location>
        <begin position="409"/>
        <end position="558"/>
    </location>
</feature>
<sequence length="610" mass="66063">MDSMTLVKLSDWVADTLAQRGIRDVFMLTGGGAMHLNHSLGTHPALKTTFTHHEQALAMAAEAYYRLTNRLAVVNVTSGPGGTNAITGVYGAYVDSIGMLVISGQVKTETTVRHTGLPLRQFGDQELDIEELVRPITKYATMVLDPRSIRYHLEKAIHLATSGRPGPVWLDIPLDVQAAKIDPDDLLPGFDPAELDQPWQAADLDATSDAILAKLAAAQRPVVFAGGGVRLSGAHDAFLKLIERLGIPVVTGWNAHDVLWNDHPLYCGRPGTVGDRGGNMVTQSADVLLVLGSRLNIRQVSYNWKSFAREAYKIWVDIDPVELAKPTVTPDMPVVADLADLIPALLDRPYAGPTPAHDEWLDWSRERVFNFPAVLPEYRHHGPSIHPYVAMDELFAQLGEDDVVVTGNGSACVVSFQTANLKQGQRLWTNSGCATMGYDLPAAIGVWAATNGEKRIIAIAGDGSIMMNIQELQTIAGYDMPVKVFLVNNSGYVSIFQTHRNFFNGVEVGGGPKSNVTFPDFGKVATAFGFAYFRAESHNDLPGTIAAALAADGPVLCELIIDEHVGFAPKLGAKAHPDGRITSPALEDLSPFLPRDLLAANMRIPLMEES</sequence>
<feature type="domain" description="Thiamine pyrophosphate enzyme N-terminal TPP-binding" evidence="6">
    <location>
        <begin position="8"/>
        <end position="114"/>
    </location>
</feature>
<dbReference type="GO" id="GO:0009097">
    <property type="term" value="P:isoleucine biosynthetic process"/>
    <property type="evidence" value="ECO:0007669"/>
    <property type="project" value="TreeGrafter"/>
</dbReference>
<name>A0A1L6JAT0_9SPHN</name>
<dbReference type="Pfam" id="PF02775">
    <property type="entry name" value="TPP_enzyme_C"/>
    <property type="match status" value="1"/>
</dbReference>
<accession>A0A1L6JAT0</accession>
<dbReference type="InterPro" id="IPR012000">
    <property type="entry name" value="Thiamin_PyroP_enz_cen_dom"/>
</dbReference>
<evidence type="ECO:0000256" key="3">
    <source>
        <dbReference type="RuleBase" id="RU362132"/>
    </source>
</evidence>
<dbReference type="GO" id="GO:0003984">
    <property type="term" value="F:acetolactate synthase activity"/>
    <property type="evidence" value="ECO:0007669"/>
    <property type="project" value="TreeGrafter"/>
</dbReference>
<dbReference type="InterPro" id="IPR012001">
    <property type="entry name" value="Thiamin_PyroP_enz_TPP-bd_dom"/>
</dbReference>
<dbReference type="PANTHER" id="PTHR18968">
    <property type="entry name" value="THIAMINE PYROPHOSPHATE ENZYMES"/>
    <property type="match status" value="1"/>
</dbReference>
<dbReference type="CDD" id="cd00568">
    <property type="entry name" value="TPP_enzymes"/>
    <property type="match status" value="1"/>
</dbReference>
<evidence type="ECO:0000256" key="2">
    <source>
        <dbReference type="ARBA" id="ARBA00023052"/>
    </source>
</evidence>
<gene>
    <name evidence="7" type="ORF">BRX40_11800</name>
</gene>
<dbReference type="EMBL" id="CP018820">
    <property type="protein sequence ID" value="APR53022.1"/>
    <property type="molecule type" value="Genomic_DNA"/>
</dbReference>
<dbReference type="InterPro" id="IPR011766">
    <property type="entry name" value="TPP_enzyme_TPP-bd"/>
</dbReference>
<protein>
    <submittedName>
        <fullName evidence="7">Acetolactate synthase</fullName>
    </submittedName>
</protein>
<dbReference type="InterPro" id="IPR029035">
    <property type="entry name" value="DHS-like_NAD/FAD-binding_dom"/>
</dbReference>
<dbReference type="GO" id="GO:0000287">
    <property type="term" value="F:magnesium ion binding"/>
    <property type="evidence" value="ECO:0007669"/>
    <property type="project" value="InterPro"/>
</dbReference>
<evidence type="ECO:0000313" key="7">
    <source>
        <dbReference type="EMBL" id="APR53022.1"/>
    </source>
</evidence>
<comment type="similarity">
    <text evidence="1 3">Belongs to the TPP enzyme family.</text>
</comment>
<organism evidence="7 8">
    <name type="scientific">Sphingomonas koreensis</name>
    <dbReference type="NCBI Taxonomy" id="93064"/>
    <lineage>
        <taxon>Bacteria</taxon>
        <taxon>Pseudomonadati</taxon>
        <taxon>Pseudomonadota</taxon>
        <taxon>Alphaproteobacteria</taxon>
        <taxon>Sphingomonadales</taxon>
        <taxon>Sphingomonadaceae</taxon>
        <taxon>Sphingomonas</taxon>
    </lineage>
</organism>
<dbReference type="GO" id="GO:0005948">
    <property type="term" value="C:acetolactate synthase complex"/>
    <property type="evidence" value="ECO:0007669"/>
    <property type="project" value="TreeGrafter"/>
</dbReference>
<evidence type="ECO:0000256" key="1">
    <source>
        <dbReference type="ARBA" id="ARBA00007812"/>
    </source>
</evidence>
<feature type="domain" description="Thiamine pyrophosphate enzyme central" evidence="4">
    <location>
        <begin position="210"/>
        <end position="345"/>
    </location>
</feature>
<dbReference type="InterPro" id="IPR029061">
    <property type="entry name" value="THDP-binding"/>
</dbReference>
<dbReference type="GO" id="GO:0009099">
    <property type="term" value="P:L-valine biosynthetic process"/>
    <property type="evidence" value="ECO:0007669"/>
    <property type="project" value="TreeGrafter"/>
</dbReference>
<dbReference type="STRING" id="93064.BRX40_11800"/>
<dbReference type="InterPro" id="IPR045229">
    <property type="entry name" value="TPP_enz"/>
</dbReference>
<dbReference type="AlphaFoldDB" id="A0A1L6JAT0"/>
<dbReference type="Proteomes" id="UP000185161">
    <property type="component" value="Chromosome"/>
</dbReference>
<evidence type="ECO:0000259" key="6">
    <source>
        <dbReference type="Pfam" id="PF02776"/>
    </source>
</evidence>
<dbReference type="GO" id="GO:0030976">
    <property type="term" value="F:thiamine pyrophosphate binding"/>
    <property type="evidence" value="ECO:0007669"/>
    <property type="project" value="InterPro"/>
</dbReference>
<dbReference type="CDD" id="cd07035">
    <property type="entry name" value="TPP_PYR_POX_like"/>
    <property type="match status" value="1"/>
</dbReference>
<keyword evidence="2 3" id="KW-0786">Thiamine pyrophosphate</keyword>
<evidence type="ECO:0000259" key="5">
    <source>
        <dbReference type="Pfam" id="PF02775"/>
    </source>
</evidence>
<evidence type="ECO:0000313" key="8">
    <source>
        <dbReference type="Proteomes" id="UP000185161"/>
    </source>
</evidence>
<dbReference type="PANTHER" id="PTHR18968:SF142">
    <property type="entry name" value="ACETOLACTATE SYNTHASE"/>
    <property type="match status" value="1"/>
</dbReference>
<keyword evidence="8" id="KW-1185">Reference proteome</keyword>
<dbReference type="SUPFAM" id="SSF52467">
    <property type="entry name" value="DHS-like NAD/FAD-binding domain"/>
    <property type="match status" value="1"/>
</dbReference>
<dbReference type="Gene3D" id="3.40.50.970">
    <property type="match status" value="2"/>
</dbReference>
<evidence type="ECO:0000259" key="4">
    <source>
        <dbReference type="Pfam" id="PF00205"/>
    </source>
</evidence>
<reference evidence="8" key="1">
    <citation type="submission" date="2016-12" db="EMBL/GenBank/DDBJ databases">
        <title>Whole genome sequencing of Sphingomonas sp. ABOJV.</title>
        <authorList>
            <person name="Conlan S."/>
            <person name="Thomas P.J."/>
            <person name="Mullikin J."/>
            <person name="Palmore T.N."/>
            <person name="Frank K.M."/>
            <person name="Segre J.A."/>
        </authorList>
    </citation>
    <scope>NUCLEOTIDE SEQUENCE [LARGE SCALE GENOMIC DNA]</scope>
    <source>
        <strain evidence="8">ABOJV</strain>
    </source>
</reference>
<proteinExistence type="inferred from homology"/>